<feature type="compositionally biased region" description="Basic residues" evidence="1">
    <location>
        <begin position="1034"/>
        <end position="1044"/>
    </location>
</feature>
<dbReference type="KEGG" id="mis:MICPUN_63462"/>
<name>C1EFZ9_MICCC</name>
<accession>C1EFZ9</accession>
<dbReference type="OMA" id="GNALAMD"/>
<keyword evidence="3" id="KW-1185">Reference proteome</keyword>
<gene>
    <name evidence="2" type="ORF">MICPUN_63462</name>
</gene>
<sequence>MSEPFEVAELLQAEWPVHGLGQILGALLEADMTVAEEQLTQRRLVKGSMVIEGEGGIPGGERLLTTVLRACLSFAGRKLAGARAGDDDAKATSSRAAAWCTCAVNVLLNAPEEAAISCETYEVFRTHFARFPDLGSATLATVERAIEKNDLGGNPARLLVALAVAAAGSRDRDVKRRAIGRLSAFIGNMSPDDITAWVDHLDGRSIDDLAEVCLAQPSELATRAMPAIARRWPAIRGDALVLAAHGVVGGCLPAWIDIFEVVARCWPSKDGALRAEEESAVVLVLESVGDLASSQSEMTAVRIARAATRIATVSCSLVCEAAVVNMCTGLLKRGVVEAGCALHAAAEIACGDASEALARCSIDFFDIGSSHQDDIVRCLAFELAGEVIDSSNTGLKETLLRVSSNAASAASHVAGEMLRLVSANTEEAGGPIAVLGIAPGALRLLLVDARDNPEIGADTFATMLDVVDGVQNLTRAGVEGKEEQFCTLRLSLEVMIDEAARFSASSLSLLRHINSKRSTSTELTDTTAYLTHLLDAHRTLIAASRSQIGNRCRLSLEGCVKLLDLGIGPAHIMHMSARCLLDLSIESRYPLSKQKHGSVLACAEHAAAAWLSRAPHEAAAALKLLRGCIVVASARGGMNFVRSLLLKVTNSSQRIHASQTVAKRVHPAMASNSFVAAGRAGKHSPMCSVAAMVCNAFDELLCRTSFDDEAAHESAAAMLDVIHVLAISSGAEASADAEFVLDACVIVVRDAIFHERMKPELAKKALEVVIDHYKRVDSLPVRVVSFSDVLVDASRHVTKGRLLLALLCLLETLEADLAELASVDYAPDTGEAMSDAATALHKILTAVQVYFDTSGKATVSATPELPSLALLALQAARICLEWICKATPGSKEEAAVISSGAYLLRSVEVLMRCPIIPEPESDTLQRWHWDLFFRSAHMAARLSLDADGHPRAPVRGLETFVEKGKGGEYLEEVLHTRTALANKMSWADDWTDAPLSPGRRLKPKEDSGIVPDAKPLLNGDTPRKAQKLAATEARRRKKKRRKRDKNPFVEALKESEGGKGGSAKEYEDLEDFIVCKPGRDYRRLLGL</sequence>
<dbReference type="InParanoid" id="C1EFZ9"/>
<proteinExistence type="predicted"/>
<evidence type="ECO:0000256" key="1">
    <source>
        <dbReference type="SAM" id="MobiDB-lite"/>
    </source>
</evidence>
<dbReference type="EMBL" id="CP001331">
    <property type="protein sequence ID" value="ACO66689.1"/>
    <property type="molecule type" value="Genomic_DNA"/>
</dbReference>
<evidence type="ECO:0000313" key="2">
    <source>
        <dbReference type="EMBL" id="ACO66689.1"/>
    </source>
</evidence>
<reference evidence="2 3" key="1">
    <citation type="journal article" date="2009" name="Science">
        <title>Green evolution and dynamic adaptations revealed by genomes of the marine picoeukaryotes Micromonas.</title>
        <authorList>
            <person name="Worden A.Z."/>
            <person name="Lee J.H."/>
            <person name="Mock T."/>
            <person name="Rouze P."/>
            <person name="Simmons M.P."/>
            <person name="Aerts A.L."/>
            <person name="Allen A.E."/>
            <person name="Cuvelier M.L."/>
            <person name="Derelle E."/>
            <person name="Everett M.V."/>
            <person name="Foulon E."/>
            <person name="Grimwood J."/>
            <person name="Gundlach H."/>
            <person name="Henrissat B."/>
            <person name="Napoli C."/>
            <person name="McDonald S.M."/>
            <person name="Parker M.S."/>
            <person name="Rombauts S."/>
            <person name="Salamov A."/>
            <person name="Von Dassow P."/>
            <person name="Badger J.H."/>
            <person name="Coutinho P.M."/>
            <person name="Demir E."/>
            <person name="Dubchak I."/>
            <person name="Gentemann C."/>
            <person name="Eikrem W."/>
            <person name="Gready J.E."/>
            <person name="John U."/>
            <person name="Lanier W."/>
            <person name="Lindquist E.A."/>
            <person name="Lucas S."/>
            <person name="Mayer K.F."/>
            <person name="Moreau H."/>
            <person name="Not F."/>
            <person name="Otillar R."/>
            <person name="Panaud O."/>
            <person name="Pangilinan J."/>
            <person name="Paulsen I."/>
            <person name="Piegu B."/>
            <person name="Poliakov A."/>
            <person name="Robbens S."/>
            <person name="Schmutz J."/>
            <person name="Toulza E."/>
            <person name="Wyss T."/>
            <person name="Zelensky A."/>
            <person name="Zhou K."/>
            <person name="Armbrust E.V."/>
            <person name="Bhattacharya D."/>
            <person name="Goodenough U.W."/>
            <person name="Van de Peer Y."/>
            <person name="Grigoriev I.V."/>
        </authorList>
    </citation>
    <scope>NUCLEOTIDE SEQUENCE [LARGE SCALE GENOMIC DNA]</scope>
    <source>
        <strain evidence="3">RCC299 / NOUM17</strain>
    </source>
</reference>
<organism evidence="2 3">
    <name type="scientific">Micromonas commoda (strain RCC299 / NOUM17 / CCMP2709)</name>
    <name type="common">Picoplanktonic green alga</name>
    <dbReference type="NCBI Taxonomy" id="296587"/>
    <lineage>
        <taxon>Eukaryota</taxon>
        <taxon>Viridiplantae</taxon>
        <taxon>Chlorophyta</taxon>
        <taxon>Mamiellophyceae</taxon>
        <taxon>Mamiellales</taxon>
        <taxon>Mamiellaceae</taxon>
        <taxon>Micromonas</taxon>
    </lineage>
</organism>
<dbReference type="AlphaFoldDB" id="C1EFZ9"/>
<dbReference type="OrthoDB" id="1882119at2759"/>
<dbReference type="GeneID" id="8248608"/>
<feature type="region of interest" description="Disordered" evidence="1">
    <location>
        <begin position="992"/>
        <end position="1063"/>
    </location>
</feature>
<evidence type="ECO:0000313" key="3">
    <source>
        <dbReference type="Proteomes" id="UP000002009"/>
    </source>
</evidence>
<dbReference type="eggNOG" id="ENOG502SZRB">
    <property type="taxonomic scope" value="Eukaryota"/>
</dbReference>
<protein>
    <submittedName>
        <fullName evidence="2">Uncharacterized protein</fullName>
    </submittedName>
</protein>
<dbReference type="RefSeq" id="XP_002505431.1">
    <property type="nucleotide sequence ID" value="XM_002505385.1"/>
</dbReference>
<dbReference type="Proteomes" id="UP000002009">
    <property type="component" value="Chromosome 13"/>
</dbReference>
<feature type="compositionally biased region" description="Basic and acidic residues" evidence="1">
    <location>
        <begin position="1045"/>
        <end position="1063"/>
    </location>
</feature>